<evidence type="ECO:0000313" key="4">
    <source>
        <dbReference type="Proteomes" id="UP000823749"/>
    </source>
</evidence>
<feature type="coiled-coil region" evidence="1">
    <location>
        <begin position="121"/>
        <end position="148"/>
    </location>
</feature>
<evidence type="ECO:0000313" key="3">
    <source>
        <dbReference type="EMBL" id="KAG5553248.1"/>
    </source>
</evidence>
<keyword evidence="4" id="KW-1185">Reference proteome</keyword>
<protein>
    <submittedName>
        <fullName evidence="3">Uncharacterized protein</fullName>
    </submittedName>
</protein>
<dbReference type="EMBL" id="JACTNZ010000004">
    <property type="protein sequence ID" value="KAG5553248.1"/>
    <property type="molecule type" value="Genomic_DNA"/>
</dbReference>
<name>A0AAV6KM67_9ERIC</name>
<sequence>MDVVLHEEEGHAEEELEEEEPEEEDPEEWENEEEPEVQANAWLNDHGMAEQVQVEIEAIPEEEPEPESDVEELWEHLLTEETPPAPPCKHVDVGYLFDMPLIGFPYFPVETLEELPLQTEAEIQEQLRRQEEYELEQAEKAHKEALRIYFGLRRQ</sequence>
<dbReference type="AlphaFoldDB" id="A0AAV6KM67"/>
<comment type="caution">
    <text evidence="3">The sequence shown here is derived from an EMBL/GenBank/DDBJ whole genome shotgun (WGS) entry which is preliminary data.</text>
</comment>
<gene>
    <name evidence="3" type="ORF">RHGRI_011192</name>
</gene>
<proteinExistence type="predicted"/>
<organism evidence="3 4">
    <name type="scientific">Rhododendron griersonianum</name>
    <dbReference type="NCBI Taxonomy" id="479676"/>
    <lineage>
        <taxon>Eukaryota</taxon>
        <taxon>Viridiplantae</taxon>
        <taxon>Streptophyta</taxon>
        <taxon>Embryophyta</taxon>
        <taxon>Tracheophyta</taxon>
        <taxon>Spermatophyta</taxon>
        <taxon>Magnoliopsida</taxon>
        <taxon>eudicotyledons</taxon>
        <taxon>Gunneridae</taxon>
        <taxon>Pentapetalae</taxon>
        <taxon>asterids</taxon>
        <taxon>Ericales</taxon>
        <taxon>Ericaceae</taxon>
        <taxon>Ericoideae</taxon>
        <taxon>Rhodoreae</taxon>
        <taxon>Rhododendron</taxon>
    </lineage>
</organism>
<feature type="region of interest" description="Disordered" evidence="2">
    <location>
        <begin position="1"/>
        <end position="39"/>
    </location>
</feature>
<dbReference type="Proteomes" id="UP000823749">
    <property type="component" value="Chromosome 4"/>
</dbReference>
<accession>A0AAV6KM67</accession>
<reference evidence="3" key="1">
    <citation type="submission" date="2020-08" db="EMBL/GenBank/DDBJ databases">
        <title>Plant Genome Project.</title>
        <authorList>
            <person name="Zhang R.-G."/>
        </authorList>
    </citation>
    <scope>NUCLEOTIDE SEQUENCE</scope>
    <source>
        <strain evidence="3">WSP0</strain>
        <tissue evidence="3">Leaf</tissue>
    </source>
</reference>
<keyword evidence="1" id="KW-0175">Coiled coil</keyword>
<evidence type="ECO:0000256" key="2">
    <source>
        <dbReference type="SAM" id="MobiDB-lite"/>
    </source>
</evidence>
<evidence type="ECO:0000256" key="1">
    <source>
        <dbReference type="SAM" id="Coils"/>
    </source>
</evidence>
<feature type="compositionally biased region" description="Acidic residues" evidence="2">
    <location>
        <begin position="10"/>
        <end position="36"/>
    </location>
</feature>